<evidence type="ECO:0000256" key="7">
    <source>
        <dbReference type="RuleBase" id="RU361277"/>
    </source>
</evidence>
<keyword evidence="5" id="KW-0560">Oxidoreductase</keyword>
<dbReference type="InterPro" id="IPR013149">
    <property type="entry name" value="ADH-like_C"/>
</dbReference>
<evidence type="ECO:0000256" key="4">
    <source>
        <dbReference type="ARBA" id="ARBA00022833"/>
    </source>
</evidence>
<name>A0A523YQC8_UNCAE</name>
<dbReference type="PANTHER" id="PTHR43161">
    <property type="entry name" value="SORBITOL DEHYDROGENASE"/>
    <property type="match status" value="1"/>
</dbReference>
<comment type="cofactor">
    <cofactor evidence="1 7">
        <name>Zn(2+)</name>
        <dbReference type="ChEBI" id="CHEBI:29105"/>
    </cofactor>
</comment>
<feature type="domain" description="Enoyl reductase (ER)" evidence="8">
    <location>
        <begin position="11"/>
        <end position="336"/>
    </location>
</feature>
<evidence type="ECO:0000256" key="1">
    <source>
        <dbReference type="ARBA" id="ARBA00001947"/>
    </source>
</evidence>
<evidence type="ECO:0000256" key="2">
    <source>
        <dbReference type="ARBA" id="ARBA00008072"/>
    </source>
</evidence>
<dbReference type="InterPro" id="IPR013154">
    <property type="entry name" value="ADH-like_N"/>
</dbReference>
<protein>
    <submittedName>
        <fullName evidence="9">Alcohol dehydrogenase</fullName>
    </submittedName>
</protein>
<dbReference type="Gene3D" id="3.90.180.10">
    <property type="entry name" value="Medium-chain alcohol dehydrogenases, catalytic domain"/>
    <property type="match status" value="1"/>
</dbReference>
<dbReference type="SUPFAM" id="SSF50129">
    <property type="entry name" value="GroES-like"/>
    <property type="match status" value="1"/>
</dbReference>
<accession>A0A523YQC8</accession>
<keyword evidence="6" id="KW-0520">NAD</keyword>
<dbReference type="InterPro" id="IPR036291">
    <property type="entry name" value="NAD(P)-bd_dom_sf"/>
</dbReference>
<keyword evidence="3 7" id="KW-0479">Metal-binding</keyword>
<keyword evidence="4 7" id="KW-0862">Zinc</keyword>
<dbReference type="Pfam" id="PF08240">
    <property type="entry name" value="ADH_N"/>
    <property type="match status" value="1"/>
</dbReference>
<gene>
    <name evidence="9" type="ORF">E3J33_01325</name>
</gene>
<dbReference type="Gene3D" id="3.40.50.720">
    <property type="entry name" value="NAD(P)-binding Rossmann-like Domain"/>
    <property type="match status" value="1"/>
</dbReference>
<dbReference type="InterPro" id="IPR002328">
    <property type="entry name" value="ADH_Zn_CS"/>
</dbReference>
<dbReference type="InterPro" id="IPR020843">
    <property type="entry name" value="ER"/>
</dbReference>
<comment type="caution">
    <text evidence="9">The sequence shown here is derived from an EMBL/GenBank/DDBJ whole genome shotgun (WGS) entry which is preliminary data.</text>
</comment>
<dbReference type="AlphaFoldDB" id="A0A523YQC8"/>
<dbReference type="Proteomes" id="UP000316925">
    <property type="component" value="Unassembled WGS sequence"/>
</dbReference>
<dbReference type="EMBL" id="SOIJ01000075">
    <property type="protein sequence ID" value="TET93723.1"/>
    <property type="molecule type" value="Genomic_DNA"/>
</dbReference>
<proteinExistence type="inferred from homology"/>
<organism evidence="9 10">
    <name type="scientific">Aerophobetes bacterium</name>
    <dbReference type="NCBI Taxonomy" id="2030807"/>
    <lineage>
        <taxon>Bacteria</taxon>
        <taxon>Candidatus Aerophobota</taxon>
    </lineage>
</organism>
<evidence type="ECO:0000256" key="3">
    <source>
        <dbReference type="ARBA" id="ARBA00022723"/>
    </source>
</evidence>
<dbReference type="PROSITE" id="PS00059">
    <property type="entry name" value="ADH_ZINC"/>
    <property type="match status" value="1"/>
</dbReference>
<sequence>MKKMVQAKLVSTEKIKLEKVKVPSITSDEVLIQVKVCGICGSDIHAYKGRHPFIHPPIVLGHEFSGLVSEVGSGVKAISKGEKVTVEPNVVCGECYNCLHGRYNICLNLKVIGCVGHNGAFAEYIVVPKDKVIKLPQGISWDEASLVEPAAVAVHAVKKAEQRVGDRVIILGAGPIGLLVMQVAKVSGAKEVIITDLLDYRLKKACDLGADRVVNSGRENLANLVKEDYGERIDLIYDCVGIEETVSQAIQIARKGTKILIVGVPEGKIAVNLAYVQDRELELLGSLMYVREDFTTALELIHQGKIKVRPLVSHHFTLEETDKAFQKILTMKEEVLKVLVQI</sequence>
<dbReference type="GO" id="GO:0016491">
    <property type="term" value="F:oxidoreductase activity"/>
    <property type="evidence" value="ECO:0007669"/>
    <property type="project" value="UniProtKB-KW"/>
</dbReference>
<reference evidence="9 10" key="1">
    <citation type="submission" date="2019-03" db="EMBL/GenBank/DDBJ databases">
        <title>Metabolic potential of uncultured bacteria and archaea associated with petroleum seepage in deep-sea sediments.</title>
        <authorList>
            <person name="Dong X."/>
            <person name="Hubert C."/>
        </authorList>
    </citation>
    <scope>NUCLEOTIDE SEQUENCE [LARGE SCALE GENOMIC DNA]</scope>
    <source>
        <strain evidence="9">E29_bin28</strain>
    </source>
</reference>
<dbReference type="GO" id="GO:0008270">
    <property type="term" value="F:zinc ion binding"/>
    <property type="evidence" value="ECO:0007669"/>
    <property type="project" value="InterPro"/>
</dbReference>
<dbReference type="SUPFAM" id="SSF51735">
    <property type="entry name" value="NAD(P)-binding Rossmann-fold domains"/>
    <property type="match status" value="1"/>
</dbReference>
<evidence type="ECO:0000259" key="8">
    <source>
        <dbReference type="SMART" id="SM00829"/>
    </source>
</evidence>
<evidence type="ECO:0000313" key="10">
    <source>
        <dbReference type="Proteomes" id="UP000316925"/>
    </source>
</evidence>
<evidence type="ECO:0000256" key="5">
    <source>
        <dbReference type="ARBA" id="ARBA00023002"/>
    </source>
</evidence>
<evidence type="ECO:0000256" key="6">
    <source>
        <dbReference type="ARBA" id="ARBA00023027"/>
    </source>
</evidence>
<evidence type="ECO:0000313" key="9">
    <source>
        <dbReference type="EMBL" id="TET93723.1"/>
    </source>
</evidence>
<dbReference type="SMART" id="SM00829">
    <property type="entry name" value="PKS_ER"/>
    <property type="match status" value="1"/>
</dbReference>
<dbReference type="InterPro" id="IPR011032">
    <property type="entry name" value="GroES-like_sf"/>
</dbReference>
<dbReference type="Pfam" id="PF00107">
    <property type="entry name" value="ADH_zinc_N"/>
    <property type="match status" value="1"/>
</dbReference>
<dbReference type="FunFam" id="3.40.50.720:FF:000068">
    <property type="entry name" value="Sorbitol dehydrogenase"/>
    <property type="match status" value="1"/>
</dbReference>
<comment type="similarity">
    <text evidence="2 7">Belongs to the zinc-containing alcohol dehydrogenase family.</text>
</comment>